<comment type="caution">
    <text evidence="11">The sequence shown here is derived from an EMBL/GenBank/DDBJ whole genome shotgun (WGS) entry which is preliminary data.</text>
</comment>
<evidence type="ECO:0000256" key="9">
    <source>
        <dbReference type="PROSITE-ProRule" id="PRU00282"/>
    </source>
</evidence>
<reference evidence="11 12" key="1">
    <citation type="journal article" date="2018" name="Genome Biol. Evol.">
        <title>Multiple Roots of Fruiting Body Formation in Amoebozoa.</title>
        <authorList>
            <person name="Hillmann F."/>
            <person name="Forbes G."/>
            <person name="Novohradska S."/>
            <person name="Ferling I."/>
            <person name="Riege K."/>
            <person name="Groth M."/>
            <person name="Westermann M."/>
            <person name="Marz M."/>
            <person name="Spaller T."/>
            <person name="Winckler T."/>
            <person name="Schaap P."/>
            <person name="Glockner G."/>
        </authorList>
    </citation>
    <scope>NUCLEOTIDE SEQUENCE [LARGE SCALE GENOMIC DNA]</scope>
    <source>
        <strain evidence="11 12">Jena</strain>
    </source>
</reference>
<comment type="subcellular location">
    <subcellularLocation>
        <location evidence="1">Mitochondrion membrane</location>
        <topology evidence="1">Multi-pass membrane protein</topology>
    </subcellularLocation>
</comment>
<dbReference type="OrthoDB" id="193856at2759"/>
<dbReference type="GO" id="GO:1990575">
    <property type="term" value="P:mitochondrial L-ornithine transmembrane transport"/>
    <property type="evidence" value="ECO:0007669"/>
    <property type="project" value="TreeGrafter"/>
</dbReference>
<evidence type="ECO:0000256" key="6">
    <source>
        <dbReference type="ARBA" id="ARBA00022989"/>
    </source>
</evidence>
<keyword evidence="7" id="KW-0496">Mitochondrion</keyword>
<evidence type="ECO:0000313" key="11">
    <source>
        <dbReference type="EMBL" id="PRP77869.1"/>
    </source>
</evidence>
<dbReference type="InterPro" id="IPR018108">
    <property type="entry name" value="MCP_transmembrane"/>
</dbReference>
<keyword evidence="8 9" id="KW-0472">Membrane</keyword>
<name>A0A2P6N1Q3_9EUKA</name>
<dbReference type="Proteomes" id="UP000241769">
    <property type="component" value="Unassembled WGS sequence"/>
</dbReference>
<dbReference type="PANTHER" id="PTHR45624">
    <property type="entry name" value="MITOCHONDRIAL BASIC AMINO ACIDS TRANSPORTER-RELATED"/>
    <property type="match status" value="1"/>
</dbReference>
<evidence type="ECO:0000256" key="3">
    <source>
        <dbReference type="ARBA" id="ARBA00022448"/>
    </source>
</evidence>
<evidence type="ECO:0000256" key="7">
    <source>
        <dbReference type="ARBA" id="ARBA00023128"/>
    </source>
</evidence>
<dbReference type="GO" id="GO:0000064">
    <property type="term" value="F:L-ornithine transmembrane transporter activity"/>
    <property type="evidence" value="ECO:0007669"/>
    <property type="project" value="TreeGrafter"/>
</dbReference>
<comment type="similarity">
    <text evidence="2">Belongs to the mitochondrial carrier (TC 2.A.29) family.</text>
</comment>
<protein>
    <recommendedName>
        <fullName evidence="13">Mitochondrial carrier protein</fullName>
    </recommendedName>
</protein>
<evidence type="ECO:0000256" key="1">
    <source>
        <dbReference type="ARBA" id="ARBA00004225"/>
    </source>
</evidence>
<sequence>MKRFRWKLSPMDVEESSPLICIPLLMVEARNFPCVCAAHCSSESRDLSLRFATSNNRSGRGLSSMTHSEKRGHWLKEGAIGLFTGVLYGFTSVAVGHPFDTIKTKMQAQHGHVEGGGMIASFRKTIRAEGIRGVYRGALPPLLGSGLYRSTQFAVFEALYTKFDKEEWRKSLPYTGGVQYRVVAAAFIASAARATIECPIELVRRQTGQNWRMNELWRGFSLQLLRTSGVMVTYFICIDSIRRHRPETFGHPLGQFLASSCSATLGFWIVWPFEVLKNQVQAGMSVNLSGREVFLLTLSHDKYDFDRPVLQVLRPNLTQRATFLLKQHGLTGLYRGIWPGTLRSMLSNGFSMIVMLTAQKEISTALVATRGTISTRLTIYGGKEGMSKEPACKKEGVTSRRNSLDAEDEAQREENGKRKWTNAEKGFQVCGQFNKFKKPCQRVGACPFHNGAEKAKKEKKRNIFSSTQHTESPKTSISCREVAPILQTPPVKLNPPSIGPSTPNIPQLTPAHELPIVPPPLYASFPISIATPSRIMAEPVRAPPPHVLHSRETNLFSPHLLPYSTPPAPLPPLHALPTHIPHRPINNMQTHVIDQRHHQSPPPLTSLASICHGEISSETRPTSDLFHPTFRVQPGRTSNRFTFTMEKQPEEGKEEGGHQEGD</sequence>
<feature type="repeat" description="Solcar" evidence="9">
    <location>
        <begin position="76"/>
        <end position="162"/>
    </location>
</feature>
<dbReference type="InterPro" id="IPR050567">
    <property type="entry name" value="Mitochondrial_Carrier"/>
</dbReference>
<evidence type="ECO:0008006" key="13">
    <source>
        <dbReference type="Google" id="ProtNLM"/>
    </source>
</evidence>
<keyword evidence="4 9" id="KW-0812">Transmembrane</keyword>
<feature type="repeat" description="Solcar" evidence="9">
    <location>
        <begin position="250"/>
        <end position="361"/>
    </location>
</feature>
<dbReference type="AlphaFoldDB" id="A0A2P6N1Q3"/>
<feature type="region of interest" description="Disordered" evidence="10">
    <location>
        <begin position="618"/>
        <end position="662"/>
    </location>
</feature>
<dbReference type="Gene3D" id="1.50.40.10">
    <property type="entry name" value="Mitochondrial carrier domain"/>
    <property type="match status" value="2"/>
</dbReference>
<feature type="region of interest" description="Disordered" evidence="10">
    <location>
        <begin position="387"/>
        <end position="419"/>
    </location>
</feature>
<evidence type="ECO:0000256" key="10">
    <source>
        <dbReference type="SAM" id="MobiDB-lite"/>
    </source>
</evidence>
<dbReference type="PANTHER" id="PTHR45624:SF58">
    <property type="entry name" value="CARRIER PROTEIN, PUTATIVE-RELATED"/>
    <property type="match status" value="1"/>
</dbReference>
<dbReference type="Pfam" id="PF00153">
    <property type="entry name" value="Mito_carr"/>
    <property type="match status" value="2"/>
</dbReference>
<evidence type="ECO:0000313" key="12">
    <source>
        <dbReference type="Proteomes" id="UP000241769"/>
    </source>
</evidence>
<dbReference type="GO" id="GO:0031966">
    <property type="term" value="C:mitochondrial membrane"/>
    <property type="evidence" value="ECO:0007669"/>
    <property type="project" value="UniProtKB-SubCell"/>
</dbReference>
<feature type="compositionally biased region" description="Basic and acidic residues" evidence="10">
    <location>
        <begin position="647"/>
        <end position="662"/>
    </location>
</feature>
<feature type="compositionally biased region" description="Polar residues" evidence="10">
    <location>
        <begin position="463"/>
        <end position="478"/>
    </location>
</feature>
<evidence type="ECO:0000256" key="5">
    <source>
        <dbReference type="ARBA" id="ARBA00022737"/>
    </source>
</evidence>
<keyword evidence="6" id="KW-1133">Transmembrane helix</keyword>
<keyword evidence="3" id="KW-0813">Transport</keyword>
<evidence type="ECO:0000256" key="2">
    <source>
        <dbReference type="ARBA" id="ARBA00006375"/>
    </source>
</evidence>
<dbReference type="InterPro" id="IPR023395">
    <property type="entry name" value="MCP_dom_sf"/>
</dbReference>
<keyword evidence="5" id="KW-0677">Repeat</keyword>
<dbReference type="InParanoid" id="A0A2P6N1Q3"/>
<accession>A0A2P6N1Q3</accession>
<proteinExistence type="inferred from homology"/>
<evidence type="ECO:0000256" key="8">
    <source>
        <dbReference type="ARBA" id="ARBA00023136"/>
    </source>
</evidence>
<evidence type="ECO:0000256" key="4">
    <source>
        <dbReference type="ARBA" id="ARBA00022692"/>
    </source>
</evidence>
<keyword evidence="12" id="KW-1185">Reference proteome</keyword>
<dbReference type="PROSITE" id="PS50920">
    <property type="entry name" value="SOLCAR"/>
    <property type="match status" value="2"/>
</dbReference>
<gene>
    <name evidence="11" type="ORF">PROFUN_08543</name>
</gene>
<dbReference type="SUPFAM" id="SSF103506">
    <property type="entry name" value="Mitochondrial carrier"/>
    <property type="match status" value="1"/>
</dbReference>
<feature type="compositionally biased region" description="Basic and acidic residues" evidence="10">
    <location>
        <begin position="387"/>
        <end position="404"/>
    </location>
</feature>
<organism evidence="11 12">
    <name type="scientific">Planoprotostelium fungivorum</name>
    <dbReference type="NCBI Taxonomy" id="1890364"/>
    <lineage>
        <taxon>Eukaryota</taxon>
        <taxon>Amoebozoa</taxon>
        <taxon>Evosea</taxon>
        <taxon>Variosea</taxon>
        <taxon>Cavosteliida</taxon>
        <taxon>Cavosteliaceae</taxon>
        <taxon>Planoprotostelium</taxon>
    </lineage>
</organism>
<dbReference type="EMBL" id="MDYQ01000251">
    <property type="protein sequence ID" value="PRP77869.1"/>
    <property type="molecule type" value="Genomic_DNA"/>
</dbReference>
<feature type="region of interest" description="Disordered" evidence="10">
    <location>
        <begin position="457"/>
        <end position="478"/>
    </location>
</feature>